<dbReference type="InterPro" id="IPR028082">
    <property type="entry name" value="Peripla_BP_I"/>
</dbReference>
<evidence type="ECO:0000313" key="5">
    <source>
        <dbReference type="EMBL" id="SFP95133.1"/>
    </source>
</evidence>
<evidence type="ECO:0000313" key="6">
    <source>
        <dbReference type="Proteomes" id="UP000198577"/>
    </source>
</evidence>
<name>A0A1I5UIL7_9FIRM</name>
<evidence type="ECO:0000256" key="1">
    <source>
        <dbReference type="ARBA" id="ARBA00004196"/>
    </source>
</evidence>
<dbReference type="Pfam" id="PF13407">
    <property type="entry name" value="Peripla_BP_4"/>
    <property type="match status" value="1"/>
</dbReference>
<sequence>MKKLIIFILAAAIMVSIAACGSATKDSANPSSGSSDNGKDVLIGVSMPTQSLQRWNQDGANLKAQLEAKGYKVDLQYANNDVNTQIQQIENMILKGSKVLVIAAIDGSALTDVLKKAADNGIKVIAYDRLIMQSEHVDYYATFDNFKVGVIQGQYIEEKLGLKEGKGPYNIEIFAGSPDDNNATFFHNGAMSVLKPYIDNGQLVVVSGQKDFVTVAIQGWDSAKAQARMDNLITAYYADGTKLDAVLSPNDSLAIGIIASLKNAGYGTADKPYPILTGQDCDKPNVIAMINGQQSMSVFKDTRVLASKVVEMIEAITQGKEVPVNDTKTYHNGVKVVPSYLCDPVYVDVNNYKEILLDSGYYTEDDLKQ</sequence>
<evidence type="ECO:0000256" key="2">
    <source>
        <dbReference type="ARBA" id="ARBA00022729"/>
    </source>
</evidence>
<keyword evidence="5" id="KW-0762">Sugar transport</keyword>
<keyword evidence="5" id="KW-0813">Transport</keyword>
<evidence type="ECO:0000256" key="3">
    <source>
        <dbReference type="SAM" id="SignalP"/>
    </source>
</evidence>
<dbReference type="Proteomes" id="UP000198577">
    <property type="component" value="Unassembled WGS sequence"/>
</dbReference>
<feature type="domain" description="Periplasmic binding protein" evidence="4">
    <location>
        <begin position="43"/>
        <end position="321"/>
    </location>
</feature>
<keyword evidence="6" id="KW-1185">Reference proteome</keyword>
<feature type="chain" id="PRO_5039047230" evidence="3">
    <location>
        <begin position="19"/>
        <end position="369"/>
    </location>
</feature>
<protein>
    <submittedName>
        <fullName evidence="5">Putative multiple sugar transport system substrate-binding protein</fullName>
    </submittedName>
</protein>
<dbReference type="RefSeq" id="WP_092282133.1">
    <property type="nucleotide sequence ID" value="NZ_FOXR01000007.1"/>
</dbReference>
<comment type="subcellular location">
    <subcellularLocation>
        <location evidence="1">Cell envelope</location>
    </subcellularLocation>
</comment>
<dbReference type="CDD" id="cd19994">
    <property type="entry name" value="PBP1_ChvE"/>
    <property type="match status" value="1"/>
</dbReference>
<dbReference type="GO" id="GO:0030246">
    <property type="term" value="F:carbohydrate binding"/>
    <property type="evidence" value="ECO:0007669"/>
    <property type="project" value="TreeGrafter"/>
</dbReference>
<dbReference type="EMBL" id="FOXR01000007">
    <property type="protein sequence ID" value="SFP95133.1"/>
    <property type="molecule type" value="Genomic_DNA"/>
</dbReference>
<reference evidence="5 6" key="1">
    <citation type="submission" date="2016-10" db="EMBL/GenBank/DDBJ databases">
        <authorList>
            <person name="de Groot N.N."/>
        </authorList>
    </citation>
    <scope>NUCLEOTIDE SEQUENCE [LARGE SCALE GENOMIC DNA]</scope>
    <source>
        <strain evidence="5 6">DSM 20678</strain>
    </source>
</reference>
<dbReference type="Gene3D" id="3.40.50.2300">
    <property type="match status" value="2"/>
</dbReference>
<proteinExistence type="predicted"/>
<dbReference type="PANTHER" id="PTHR30036:SF1">
    <property type="entry name" value="D-XYLOSE-BINDING PERIPLASMIC PROTEIN"/>
    <property type="match status" value="1"/>
</dbReference>
<dbReference type="GO" id="GO:0030288">
    <property type="term" value="C:outer membrane-bounded periplasmic space"/>
    <property type="evidence" value="ECO:0007669"/>
    <property type="project" value="TreeGrafter"/>
</dbReference>
<dbReference type="OrthoDB" id="9769193at2"/>
<accession>A0A1I5UIL7</accession>
<dbReference type="STRING" id="937334.SAMN05444406_10753"/>
<dbReference type="SUPFAM" id="SSF53822">
    <property type="entry name" value="Periplasmic binding protein-like I"/>
    <property type="match status" value="1"/>
</dbReference>
<dbReference type="AlphaFoldDB" id="A0A1I5UIL7"/>
<gene>
    <name evidence="5" type="ORF">SAMN05444406_10753</name>
</gene>
<keyword evidence="2 3" id="KW-0732">Signal</keyword>
<dbReference type="NCBIfam" id="NF040907">
    <property type="entry name" value="ChvE"/>
    <property type="match status" value="1"/>
</dbReference>
<feature type="signal peptide" evidence="3">
    <location>
        <begin position="1"/>
        <end position="18"/>
    </location>
</feature>
<dbReference type="PANTHER" id="PTHR30036">
    <property type="entry name" value="D-XYLOSE-BINDING PERIPLASMIC PROTEIN"/>
    <property type="match status" value="1"/>
</dbReference>
<dbReference type="PROSITE" id="PS51257">
    <property type="entry name" value="PROKAR_LIPOPROTEIN"/>
    <property type="match status" value="1"/>
</dbReference>
<dbReference type="InterPro" id="IPR049784">
    <property type="entry name" value="ChvE-like"/>
</dbReference>
<evidence type="ECO:0000259" key="4">
    <source>
        <dbReference type="Pfam" id="PF13407"/>
    </source>
</evidence>
<organism evidence="5 6">
    <name type="scientific">Caldicoprobacter faecalis</name>
    <dbReference type="NCBI Taxonomy" id="937334"/>
    <lineage>
        <taxon>Bacteria</taxon>
        <taxon>Bacillati</taxon>
        <taxon>Bacillota</taxon>
        <taxon>Clostridia</taxon>
        <taxon>Caldicoprobacterales</taxon>
        <taxon>Caldicoprobacteraceae</taxon>
        <taxon>Caldicoprobacter</taxon>
    </lineage>
</organism>
<dbReference type="InterPro" id="IPR050555">
    <property type="entry name" value="Bact_Solute-Bind_Prot2"/>
</dbReference>
<dbReference type="InterPro" id="IPR025997">
    <property type="entry name" value="SBP_2_dom"/>
</dbReference>